<keyword evidence="8 12" id="KW-0460">Magnesium</keyword>
<feature type="active site" description="Proton acceptor" evidence="12">
    <location>
        <position position="208"/>
    </location>
</feature>
<evidence type="ECO:0000313" key="14">
    <source>
        <dbReference type="EMBL" id="QUV95367.1"/>
    </source>
</evidence>
<feature type="domain" description="Phosphofructokinase" evidence="13">
    <location>
        <begin position="79"/>
        <end position="385"/>
    </location>
</feature>
<dbReference type="Proteomes" id="UP000677668">
    <property type="component" value="Chromosome 2"/>
</dbReference>
<evidence type="ECO:0000256" key="1">
    <source>
        <dbReference type="ARBA" id="ARBA00001946"/>
    </source>
</evidence>
<evidence type="ECO:0000313" key="15">
    <source>
        <dbReference type="Proteomes" id="UP000677668"/>
    </source>
</evidence>
<keyword evidence="6 12" id="KW-0418">Kinase</keyword>
<dbReference type="PANTHER" id="PTHR45770">
    <property type="entry name" value="ATP-DEPENDENT 6-PHOSPHOFRUCTOKINASE 1"/>
    <property type="match status" value="1"/>
</dbReference>
<evidence type="ECO:0000256" key="10">
    <source>
        <dbReference type="ARBA" id="ARBA00048070"/>
    </source>
</evidence>
<dbReference type="Pfam" id="PF00365">
    <property type="entry name" value="PFK"/>
    <property type="match status" value="1"/>
</dbReference>
<dbReference type="Gene3D" id="3.40.50.450">
    <property type="match status" value="1"/>
</dbReference>
<feature type="binding site" evidence="12">
    <location>
        <position position="178"/>
    </location>
    <ligand>
        <name>Mg(2+)</name>
        <dbReference type="ChEBI" id="CHEBI:18420"/>
        <note>catalytic</note>
    </ligand>
</feature>
<feature type="binding site" evidence="12">
    <location>
        <begin position="177"/>
        <end position="180"/>
    </location>
    <ligand>
        <name>ATP</name>
        <dbReference type="ChEBI" id="CHEBI:30616"/>
    </ligand>
</feature>
<accession>A0ABX8B2Z5</accession>
<keyword evidence="5 12" id="KW-0547">Nucleotide-binding</keyword>
<feature type="binding site" evidence="12">
    <location>
        <begin position="360"/>
        <end position="363"/>
    </location>
    <ligand>
        <name>substrate</name>
    </ligand>
</feature>
<evidence type="ECO:0000259" key="13">
    <source>
        <dbReference type="Pfam" id="PF00365"/>
    </source>
</evidence>
<sequence>MTLPKPEDLIIHSLGECRFPSPLQLGAASGEYHGEFMSDAAKVRFHVELERLEGRPDDLFFERAGPRERLFFDPSKVKAAIVTCGGLCPGINNVIRSVFLSLKYNYGVPEVYGIRYGYRGLNPAYGDGFIRLTHEMVENIHLHGGTFLGSSRGPQPVEVMLDTLADRGIDMLFCVGGDGTQRGADALAQAARRRNLPLAVVGIPKTIDNDIPYVFRSFGYGTAVEKAREVIAGAHAEAKGAPNGIVIVKLMGRNAGFIAAGATTASQEVNFAFIPELPFDLDPPNGFLAHLETRVLQRGHAVIVVAEGAGQHLFGNLPVERDASGNIKHHDIGTYLRDRIIAYFRERRIEANVKYIDPSYLIRSVPANCDDAQLSDRFARYAVHAAMAGKTDLLIGYWHGLFVHVPMHLVTSQKKHLSPKSSLWLSVLAATGQPVLMVNEPVPETTAS</sequence>
<feature type="binding site" evidence="12">
    <location>
        <position position="307"/>
    </location>
    <ligand>
        <name>substrate</name>
    </ligand>
</feature>
<evidence type="ECO:0000256" key="4">
    <source>
        <dbReference type="ARBA" id="ARBA00022723"/>
    </source>
</evidence>
<dbReference type="HAMAP" id="MF_01981">
    <property type="entry name" value="Phosphofructokinase_II_X"/>
    <property type="match status" value="1"/>
</dbReference>
<dbReference type="InterPro" id="IPR035966">
    <property type="entry name" value="PKF_sf"/>
</dbReference>
<comment type="catalytic activity">
    <reaction evidence="10 12">
        <text>beta-D-fructose 6-phosphate + ATP = beta-D-fructose 1,6-bisphosphate + ADP + H(+)</text>
        <dbReference type="Rhea" id="RHEA:16109"/>
        <dbReference type="ChEBI" id="CHEBI:15378"/>
        <dbReference type="ChEBI" id="CHEBI:30616"/>
        <dbReference type="ChEBI" id="CHEBI:32966"/>
        <dbReference type="ChEBI" id="CHEBI:57634"/>
        <dbReference type="ChEBI" id="CHEBI:456216"/>
        <dbReference type="EC" id="2.7.1.11"/>
    </reaction>
</comment>
<evidence type="ECO:0000256" key="12">
    <source>
        <dbReference type="HAMAP-Rule" id="MF_01981"/>
    </source>
</evidence>
<comment type="similarity">
    <text evidence="12">Belongs to the phosphofructokinase type A (PFKA) family. PPi-dependent PFK group II subfamily. Atypical ATP-dependent clade 'X' sub-subfamily.</text>
</comment>
<comment type="subunit">
    <text evidence="12">Homodimer.</text>
</comment>
<evidence type="ECO:0000256" key="11">
    <source>
        <dbReference type="ARBA" id="ARBA00048072"/>
    </source>
</evidence>
<evidence type="ECO:0000256" key="3">
    <source>
        <dbReference type="ARBA" id="ARBA00022679"/>
    </source>
</evidence>
<dbReference type="InterPro" id="IPR050929">
    <property type="entry name" value="PFKA"/>
</dbReference>
<dbReference type="EMBL" id="CP072643">
    <property type="protein sequence ID" value="QUV95367.1"/>
    <property type="molecule type" value="Genomic_DNA"/>
</dbReference>
<comment type="catalytic activity">
    <reaction evidence="11">
        <text>beta-D-fructose 6-phosphate + diphosphate = beta-D-fructose 1,6-bisphosphate + phosphate + H(+)</text>
        <dbReference type="Rhea" id="RHEA:13613"/>
        <dbReference type="ChEBI" id="CHEBI:15378"/>
        <dbReference type="ChEBI" id="CHEBI:32966"/>
        <dbReference type="ChEBI" id="CHEBI:33019"/>
        <dbReference type="ChEBI" id="CHEBI:43474"/>
        <dbReference type="ChEBI" id="CHEBI:57634"/>
        <dbReference type="EC" id="2.7.1.90"/>
    </reaction>
</comment>
<proteinExistence type="inferred from homology"/>
<evidence type="ECO:0000256" key="5">
    <source>
        <dbReference type="ARBA" id="ARBA00022741"/>
    </source>
</evidence>
<dbReference type="SUPFAM" id="SSF53784">
    <property type="entry name" value="Phosphofructokinase"/>
    <property type="match status" value="1"/>
</dbReference>
<keyword evidence="9 12" id="KW-0324">Glycolysis</keyword>
<evidence type="ECO:0000256" key="2">
    <source>
        <dbReference type="ARBA" id="ARBA00003138"/>
    </source>
</evidence>
<protein>
    <recommendedName>
        <fullName evidence="12">ATP-dependent 6-phosphofructokinase</fullName>
        <shortName evidence="12">ATP-PFK</shortName>
        <shortName evidence="12">Phosphofructokinase</shortName>
        <ecNumber evidence="12">2.7.1.11</ecNumber>
    </recommendedName>
    <alternativeName>
        <fullName evidence="12">Phosphohexokinase</fullName>
    </alternativeName>
</protein>
<keyword evidence="7 12" id="KW-0067">ATP-binding</keyword>
<organism evidence="14 15">
    <name type="scientific">Chloracidobacterium sp. N</name>
    <dbReference type="NCBI Taxonomy" id="2821540"/>
    <lineage>
        <taxon>Bacteria</taxon>
        <taxon>Pseudomonadati</taxon>
        <taxon>Acidobacteriota</taxon>
        <taxon>Terriglobia</taxon>
        <taxon>Terriglobales</taxon>
        <taxon>Acidobacteriaceae</taxon>
        <taxon>Chloracidobacterium</taxon>
        <taxon>Chloracidobacterium aggregatum</taxon>
    </lineage>
</organism>
<dbReference type="InterPro" id="IPR012004">
    <property type="entry name" value="PyroP-dep_PFK_TP0108"/>
</dbReference>
<comment type="subcellular location">
    <subcellularLocation>
        <location evidence="12">Cytoplasm</location>
    </subcellularLocation>
</comment>
<dbReference type="PRINTS" id="PR00476">
    <property type="entry name" value="PHFRCTKINASE"/>
</dbReference>
<feature type="binding site" evidence="12">
    <location>
        <begin position="251"/>
        <end position="253"/>
    </location>
    <ligand>
        <name>substrate</name>
    </ligand>
</feature>
<keyword evidence="3 12" id="KW-0808">Transferase</keyword>
<keyword evidence="4 12" id="KW-0479">Metal-binding</keyword>
<gene>
    <name evidence="12" type="primary">pfkA</name>
    <name evidence="14" type="ORF">J8C05_15275</name>
</gene>
<comment type="pathway">
    <text evidence="12">Carbohydrate degradation; glycolysis; D-glyceraldehyde 3-phosphate and glycerone phosphate from D-glucose: step 3/4.</text>
</comment>
<name>A0ABX8B2Z5_9BACT</name>
<feature type="site" description="Important for substrate specificity; cannot use PPi as phosphoryl donor" evidence="12">
    <location>
        <position position="179"/>
    </location>
</feature>
<keyword evidence="12" id="KW-0963">Cytoplasm</keyword>
<reference evidence="14 15" key="1">
    <citation type="submission" date="2021-03" db="EMBL/GenBank/DDBJ databases">
        <title>Genomic and phenotypic characterization of Chloracidobacterium isolates provides evidence for multiple species.</title>
        <authorList>
            <person name="Saini M.K."/>
            <person name="Costas A.M.G."/>
            <person name="Tank M."/>
            <person name="Bryant D.A."/>
        </authorList>
    </citation>
    <scope>NUCLEOTIDE SEQUENCE [LARGE SCALE GENOMIC DNA]</scope>
    <source>
        <strain evidence="14 15">N</strain>
    </source>
</reference>
<feature type="binding site" evidence="12">
    <location>
        <begin position="206"/>
        <end position="208"/>
    </location>
    <ligand>
        <name>substrate</name>
    </ligand>
</feature>
<evidence type="ECO:0000256" key="6">
    <source>
        <dbReference type="ARBA" id="ARBA00022777"/>
    </source>
</evidence>
<keyword evidence="15" id="KW-1185">Reference proteome</keyword>
<feature type="binding site" evidence="12">
    <location>
        <begin position="152"/>
        <end position="153"/>
    </location>
    <ligand>
        <name>ATP</name>
        <dbReference type="ChEBI" id="CHEBI:30616"/>
    </ligand>
</feature>
<dbReference type="EC" id="2.7.1.11" evidence="12"/>
<evidence type="ECO:0000256" key="9">
    <source>
        <dbReference type="ARBA" id="ARBA00023152"/>
    </source>
</evidence>
<comment type="cofactor">
    <cofactor evidence="1 12">
        <name>Mg(2+)</name>
        <dbReference type="ChEBI" id="CHEBI:18420"/>
    </cofactor>
</comment>
<evidence type="ECO:0000256" key="7">
    <source>
        <dbReference type="ARBA" id="ARBA00022840"/>
    </source>
</evidence>
<dbReference type="InterPro" id="IPR022953">
    <property type="entry name" value="ATP_PFK"/>
</dbReference>
<comment type="function">
    <text evidence="2">Catalyzes the phosphorylation of D-fructose 6-phosphate, the first committing step of glycolysis. Uses inorganic phosphate (PPi) as phosphoryl donor instead of ATP like common ATP-dependent phosphofructokinases (ATP-PFKs), which renders the reaction reversible, and can thus function both in glycolysis and gluconeogenesis. Consistently, PPi-PFK can replace the enzymes of both the forward (ATP-PFK) and reverse (fructose-bisphosphatase (FBPase)) reactions.</text>
</comment>
<dbReference type="RefSeq" id="WP_211423595.1">
    <property type="nucleotide sequence ID" value="NZ_CP072643.1"/>
</dbReference>
<dbReference type="InterPro" id="IPR000023">
    <property type="entry name" value="Phosphofructokinase_dom"/>
</dbReference>
<feature type="binding site" evidence="12">
    <location>
        <position position="86"/>
    </location>
    <ligand>
        <name>ATP</name>
        <dbReference type="ChEBI" id="CHEBI:30616"/>
    </ligand>
</feature>
<dbReference type="NCBIfam" id="NF005301">
    <property type="entry name" value="PRK06830.1"/>
    <property type="match status" value="1"/>
</dbReference>
<dbReference type="PIRSF" id="PIRSF000534">
    <property type="entry name" value="PPi_PFK_TP0108"/>
    <property type="match status" value="1"/>
</dbReference>
<evidence type="ECO:0000256" key="8">
    <source>
        <dbReference type="ARBA" id="ARBA00022842"/>
    </source>
</evidence>
<comment type="function">
    <text evidence="12">Catalyzes the phosphorylation of D-fructose 6-phosphate to fructose 1,6-bisphosphate by ATP, the first committing step of glycolysis.</text>
</comment>